<dbReference type="Proteomes" id="UP000515160">
    <property type="component" value="Chromosome 2L"/>
</dbReference>
<proteinExistence type="predicted"/>
<dbReference type="InterPro" id="IPR014716">
    <property type="entry name" value="Fibrinogen_a/b/g_C_1"/>
</dbReference>
<dbReference type="OrthoDB" id="6145874at2759"/>
<keyword evidence="1" id="KW-1015">Disulfide bond</keyword>
<dbReference type="InterPro" id="IPR020837">
    <property type="entry name" value="Fibrinogen_CS"/>
</dbReference>
<evidence type="ECO:0000313" key="4">
    <source>
        <dbReference type="Proteomes" id="UP000515160"/>
    </source>
</evidence>
<sequence length="274" mass="31922">MKNVIKETETQLIENEKRAKIVLEQKIKEKYDELKIIKSQKEFEEEQNAKLEAKTQNLENQLSLYSTCCKTESCQTFGNSTNANIIRIPDSEPMKVSCNDVIAEPGWLVFQRRIDGHEDFNRNWTDYQMGFGNVEEEFFLGLEKLHQITKSESHELYIQLEDYANEKSCAHYDQFEIGGADENYVLKSIGTYSGTAGNSLQENIEQQFSTYDRDNDSDEINCAKLLSGGWWYSNCGFSNLNGKYAKDIFWDEWRGYEYSLKSVIMMIRPKNNHH</sequence>
<dbReference type="InterPro" id="IPR002181">
    <property type="entry name" value="Fibrinogen_a/b/g_C_dom"/>
</dbReference>
<dbReference type="GO" id="GO:0005615">
    <property type="term" value="C:extracellular space"/>
    <property type="evidence" value="ECO:0007669"/>
    <property type="project" value="TreeGrafter"/>
</dbReference>
<keyword evidence="2" id="KW-0175">Coiled coil</keyword>
<evidence type="ECO:0000313" key="5">
    <source>
        <dbReference type="RefSeq" id="XP_034099981.2"/>
    </source>
</evidence>
<dbReference type="InterPro" id="IPR036056">
    <property type="entry name" value="Fibrinogen-like_C"/>
</dbReference>
<reference evidence="5" key="1">
    <citation type="submission" date="2025-08" db="UniProtKB">
        <authorList>
            <consortium name="RefSeq"/>
        </authorList>
    </citation>
    <scope>IDENTIFICATION</scope>
    <source>
        <strain evidence="5">15112-1751.03</strain>
        <tissue evidence="5">Whole Adult</tissue>
    </source>
</reference>
<name>A0A6P8W8L9_DROAB</name>
<dbReference type="SUPFAM" id="SSF56496">
    <property type="entry name" value="Fibrinogen C-terminal domain-like"/>
    <property type="match status" value="1"/>
</dbReference>
<dbReference type="RefSeq" id="XP_034099981.2">
    <property type="nucleotide sequence ID" value="XM_034244090.2"/>
</dbReference>
<evidence type="ECO:0000259" key="3">
    <source>
        <dbReference type="PROSITE" id="PS51406"/>
    </source>
</evidence>
<dbReference type="PANTHER" id="PTHR19143:SF327">
    <property type="entry name" value="FI21813P1-RELATED"/>
    <property type="match status" value="1"/>
</dbReference>
<dbReference type="InterPro" id="IPR050373">
    <property type="entry name" value="Fibrinogen_C-term_domain"/>
</dbReference>
<evidence type="ECO:0000256" key="1">
    <source>
        <dbReference type="ARBA" id="ARBA00023157"/>
    </source>
</evidence>
<feature type="domain" description="Fibrinogen C-terminal" evidence="3">
    <location>
        <begin position="60"/>
        <end position="271"/>
    </location>
</feature>
<keyword evidence="4" id="KW-1185">Reference proteome</keyword>
<dbReference type="Gene3D" id="3.90.215.10">
    <property type="entry name" value="Gamma Fibrinogen, chain A, domain 1"/>
    <property type="match status" value="1"/>
</dbReference>
<dbReference type="PROSITE" id="PS00514">
    <property type="entry name" value="FIBRINOGEN_C_1"/>
    <property type="match status" value="1"/>
</dbReference>
<dbReference type="AlphaFoldDB" id="A0A6P8W8L9"/>
<protein>
    <submittedName>
        <fullName evidence="5">Ficolin-1-like</fullName>
    </submittedName>
</protein>
<dbReference type="GeneID" id="117565123"/>
<accession>A0A6P8W8L9</accession>
<dbReference type="CDD" id="cd00087">
    <property type="entry name" value="FReD"/>
    <property type="match status" value="1"/>
</dbReference>
<evidence type="ECO:0000256" key="2">
    <source>
        <dbReference type="SAM" id="Coils"/>
    </source>
</evidence>
<dbReference type="Pfam" id="PF00147">
    <property type="entry name" value="Fibrinogen_C"/>
    <property type="match status" value="1"/>
</dbReference>
<dbReference type="SMART" id="SM00186">
    <property type="entry name" value="FBG"/>
    <property type="match status" value="1"/>
</dbReference>
<dbReference type="PROSITE" id="PS51406">
    <property type="entry name" value="FIBRINOGEN_C_2"/>
    <property type="match status" value="1"/>
</dbReference>
<gene>
    <name evidence="5" type="primary">LOC117565123</name>
</gene>
<organism evidence="4 5">
    <name type="scientific">Drosophila albomicans</name>
    <name type="common">Fruit fly</name>
    <dbReference type="NCBI Taxonomy" id="7291"/>
    <lineage>
        <taxon>Eukaryota</taxon>
        <taxon>Metazoa</taxon>
        <taxon>Ecdysozoa</taxon>
        <taxon>Arthropoda</taxon>
        <taxon>Hexapoda</taxon>
        <taxon>Insecta</taxon>
        <taxon>Pterygota</taxon>
        <taxon>Neoptera</taxon>
        <taxon>Endopterygota</taxon>
        <taxon>Diptera</taxon>
        <taxon>Brachycera</taxon>
        <taxon>Muscomorpha</taxon>
        <taxon>Ephydroidea</taxon>
        <taxon>Drosophilidae</taxon>
        <taxon>Drosophila</taxon>
    </lineage>
</organism>
<dbReference type="PANTHER" id="PTHR19143">
    <property type="entry name" value="FIBRINOGEN/TENASCIN/ANGIOPOEITIN"/>
    <property type="match status" value="1"/>
</dbReference>
<feature type="coiled-coil region" evidence="2">
    <location>
        <begin position="13"/>
        <end position="61"/>
    </location>
</feature>